<name>A0A0G0MV19_9BACT</name>
<dbReference type="EMBL" id="LBWG01000010">
    <property type="protein sequence ID" value="KKR04276.1"/>
    <property type="molecule type" value="Genomic_DNA"/>
</dbReference>
<dbReference type="Proteomes" id="UP000033935">
    <property type="component" value="Unassembled WGS sequence"/>
</dbReference>
<reference evidence="1 2" key="1">
    <citation type="journal article" date="2015" name="Nature">
        <title>rRNA introns, odd ribosomes, and small enigmatic genomes across a large radiation of phyla.</title>
        <authorList>
            <person name="Brown C.T."/>
            <person name="Hug L.A."/>
            <person name="Thomas B.C."/>
            <person name="Sharon I."/>
            <person name="Castelle C.J."/>
            <person name="Singh A."/>
            <person name="Wilkins M.J."/>
            <person name="Williams K.H."/>
            <person name="Banfield J.F."/>
        </authorList>
    </citation>
    <scope>NUCLEOTIDE SEQUENCE [LARGE SCALE GENOMIC DNA]</scope>
</reference>
<accession>A0A0G0MV19</accession>
<sequence length="199" mass="22632">MSLPQSFFQLNVDKLARALQGEDLELPDGRALKILRTDFYTRTQNEKGSYKPMLDMEAGRVYVPRVMNAFLFLIVALDGIHSGACVRVTSIQTQTGIIKGPGRVGKWIGFNAHQQTGHLMEREGKPLLLSMEGVLTPEILPVQETVLIPMTDSVLSKYTDHLAIHFMSERLDEAYEEFLERIKREWITEDELKKRLGIS</sequence>
<comment type="caution">
    <text evidence="1">The sequence shown here is derived from an EMBL/GenBank/DDBJ whole genome shotgun (WGS) entry which is preliminary data.</text>
</comment>
<evidence type="ECO:0000313" key="1">
    <source>
        <dbReference type="EMBL" id="KKR04276.1"/>
    </source>
</evidence>
<protein>
    <submittedName>
        <fullName evidence="1">Uncharacterized protein</fullName>
    </submittedName>
</protein>
<gene>
    <name evidence="1" type="ORF">UT30_C0010G0040</name>
</gene>
<proteinExistence type="predicted"/>
<evidence type="ECO:0000313" key="2">
    <source>
        <dbReference type="Proteomes" id="UP000033935"/>
    </source>
</evidence>
<dbReference type="AlphaFoldDB" id="A0A0G0MV19"/>
<organism evidence="1 2">
    <name type="scientific">Candidatus Uhrbacteria bacterium GW2011_GWF2_39_13</name>
    <dbReference type="NCBI Taxonomy" id="1618995"/>
    <lineage>
        <taxon>Bacteria</taxon>
        <taxon>Candidatus Uhriibacteriota</taxon>
    </lineage>
</organism>